<dbReference type="InterPro" id="IPR027304">
    <property type="entry name" value="Trigger_fact/SurA_dom_sf"/>
</dbReference>
<feature type="chain" id="PRO_5036736073" evidence="3">
    <location>
        <begin position="23"/>
        <end position="305"/>
    </location>
</feature>
<evidence type="ECO:0000256" key="3">
    <source>
        <dbReference type="SAM" id="SignalP"/>
    </source>
</evidence>
<dbReference type="Gene3D" id="3.10.50.40">
    <property type="match status" value="1"/>
</dbReference>
<dbReference type="AlphaFoldDB" id="A0A934IRE4"/>
<dbReference type="SUPFAM" id="SSF54534">
    <property type="entry name" value="FKBP-like"/>
    <property type="match status" value="1"/>
</dbReference>
<keyword evidence="2" id="KW-0413">Isomerase</keyword>
<dbReference type="PANTHER" id="PTHR47637:SF1">
    <property type="entry name" value="CHAPERONE SURA"/>
    <property type="match status" value="1"/>
</dbReference>
<name>A0A934IRE4_9HYPH</name>
<dbReference type="Gene3D" id="1.10.4030.10">
    <property type="entry name" value="Porin chaperone SurA, peptide-binding domain"/>
    <property type="match status" value="1"/>
</dbReference>
<keyword evidence="1 3" id="KW-0732">Signal</keyword>
<reference evidence="5" key="1">
    <citation type="submission" date="2020-12" db="EMBL/GenBank/DDBJ databases">
        <title>Bacterial taxonomy.</title>
        <authorList>
            <person name="Pan X."/>
        </authorList>
    </citation>
    <scope>NUCLEOTIDE SEQUENCE</scope>
    <source>
        <strain evidence="5">B2012</strain>
    </source>
</reference>
<gene>
    <name evidence="5" type="ORF">JCR33_13270</name>
</gene>
<dbReference type="EMBL" id="JAEKJA010000010">
    <property type="protein sequence ID" value="MBJ3776670.1"/>
    <property type="molecule type" value="Genomic_DNA"/>
</dbReference>
<organism evidence="5 6">
    <name type="scientific">Acuticoccus mangrovi</name>
    <dbReference type="NCBI Taxonomy" id="2796142"/>
    <lineage>
        <taxon>Bacteria</taxon>
        <taxon>Pseudomonadati</taxon>
        <taxon>Pseudomonadota</taxon>
        <taxon>Alphaproteobacteria</taxon>
        <taxon>Hyphomicrobiales</taxon>
        <taxon>Amorphaceae</taxon>
        <taxon>Acuticoccus</taxon>
    </lineage>
</organism>
<dbReference type="GO" id="GO:0003755">
    <property type="term" value="F:peptidyl-prolyl cis-trans isomerase activity"/>
    <property type="evidence" value="ECO:0007669"/>
    <property type="project" value="UniProtKB-KW"/>
</dbReference>
<evidence type="ECO:0000256" key="2">
    <source>
        <dbReference type="ARBA" id="ARBA00023110"/>
    </source>
</evidence>
<dbReference type="InterPro" id="IPR015391">
    <property type="entry name" value="SurA_N"/>
</dbReference>
<dbReference type="PANTHER" id="PTHR47637">
    <property type="entry name" value="CHAPERONE SURA"/>
    <property type="match status" value="1"/>
</dbReference>
<proteinExistence type="predicted"/>
<keyword evidence="6" id="KW-1185">Reference proteome</keyword>
<dbReference type="Proteomes" id="UP000609531">
    <property type="component" value="Unassembled WGS sequence"/>
</dbReference>
<dbReference type="SUPFAM" id="SSF109998">
    <property type="entry name" value="Triger factor/SurA peptide-binding domain-like"/>
    <property type="match status" value="1"/>
</dbReference>
<feature type="domain" description="SurA N-terminal" evidence="4">
    <location>
        <begin position="28"/>
        <end position="133"/>
    </location>
</feature>
<dbReference type="InterPro" id="IPR050280">
    <property type="entry name" value="OMP_Chaperone_SurA"/>
</dbReference>
<keyword evidence="2" id="KW-0697">Rotamase</keyword>
<comment type="caution">
    <text evidence="5">The sequence shown here is derived from an EMBL/GenBank/DDBJ whole genome shotgun (WGS) entry which is preliminary data.</text>
</comment>
<sequence>MRRYFAPLAVLLALFLSPVVPAAAQTTIVAVVNGKPITSYDVSQRQKLLRLTGTRSNLHQVALDELIDEKVQLEAAQAVNITASDADIDRAIGEIASRIKMSPSQLTKGLASQGVNISTLRDRLRAQIAFNRLVRARFQSSLTVSEQDLVAALRKDDSLDKKIETAEYNLTQVMVALPEKPSPQRLADAKRRAADVRAKFTNCRDGLAMAKKTREVVVRPFGRRTAAELTPDARAVLEDVPVGRLSEPIEVPRGLVMFAVCDKKIIKSTNAAMKALEPDMNNERGEAFAKQYLRQLRRDAVIERR</sequence>
<evidence type="ECO:0000313" key="6">
    <source>
        <dbReference type="Proteomes" id="UP000609531"/>
    </source>
</evidence>
<dbReference type="Pfam" id="PF09312">
    <property type="entry name" value="SurA_N"/>
    <property type="match status" value="1"/>
</dbReference>
<evidence type="ECO:0000313" key="5">
    <source>
        <dbReference type="EMBL" id="MBJ3776670.1"/>
    </source>
</evidence>
<protein>
    <submittedName>
        <fullName evidence="5">SurA N-terminal domain-containing protein</fullName>
    </submittedName>
</protein>
<evidence type="ECO:0000256" key="1">
    <source>
        <dbReference type="ARBA" id="ARBA00022729"/>
    </source>
</evidence>
<accession>A0A934IRE4</accession>
<feature type="signal peptide" evidence="3">
    <location>
        <begin position="1"/>
        <end position="22"/>
    </location>
</feature>
<dbReference type="InterPro" id="IPR046357">
    <property type="entry name" value="PPIase_dom_sf"/>
</dbReference>
<evidence type="ECO:0000259" key="4">
    <source>
        <dbReference type="Pfam" id="PF09312"/>
    </source>
</evidence>
<dbReference type="RefSeq" id="WP_198882564.1">
    <property type="nucleotide sequence ID" value="NZ_JAEKJA010000010.1"/>
</dbReference>